<protein>
    <submittedName>
        <fullName evidence="1">Uncharacterized protein</fullName>
    </submittedName>
</protein>
<dbReference type="Proteomes" id="UP000031594">
    <property type="component" value="Unassembled WGS sequence"/>
</dbReference>
<dbReference type="EMBL" id="JQNX01000001">
    <property type="protein sequence ID" value="KIE59246.1"/>
    <property type="molecule type" value="Genomic_DNA"/>
</dbReference>
<organism evidence="1 2">
    <name type="scientific">Methylacidiphilum kamchatkense Kam1</name>
    <dbReference type="NCBI Taxonomy" id="1202785"/>
    <lineage>
        <taxon>Bacteria</taxon>
        <taxon>Pseudomonadati</taxon>
        <taxon>Verrucomicrobiota</taxon>
        <taxon>Methylacidiphilae</taxon>
        <taxon>Methylacidiphilales</taxon>
        <taxon>Methylacidiphilaceae</taxon>
        <taxon>Methylacidiphilum (ex Ratnadevi et al. 2023)</taxon>
    </lineage>
</organism>
<keyword evidence="2" id="KW-1185">Reference proteome</keyword>
<comment type="caution">
    <text evidence="1">The sequence shown here is derived from an EMBL/GenBank/DDBJ whole genome shotgun (WGS) entry which is preliminary data.</text>
</comment>
<evidence type="ECO:0000313" key="1">
    <source>
        <dbReference type="EMBL" id="KIE59246.1"/>
    </source>
</evidence>
<proteinExistence type="predicted"/>
<sequence>MSEYIRREIKDALLENSGYGQGFEEKIRHFFLFMEKATFSCLFLFSLEPYAQLSKKTIHY</sequence>
<evidence type="ECO:0000313" key="2">
    <source>
        <dbReference type="Proteomes" id="UP000031594"/>
    </source>
</evidence>
<reference evidence="1 2" key="1">
    <citation type="submission" date="2014-08" db="EMBL/GenBank/DDBJ databases">
        <title>Methylacidiphilum kamchatkense strain Kam1 draft genome sequence.</title>
        <authorList>
            <person name="Birkeland N.-K."/>
            <person name="Erikstad H.A."/>
        </authorList>
    </citation>
    <scope>NUCLEOTIDE SEQUENCE [LARGE SCALE GENOMIC DNA]</scope>
    <source>
        <strain evidence="1 2">Kam1</strain>
    </source>
</reference>
<gene>
    <name evidence="1" type="ORF">A946_00490</name>
</gene>
<accession>A0ABR4ZYM9</accession>
<name>A0ABR4ZYM9_9BACT</name>